<evidence type="ECO:0000313" key="9">
    <source>
        <dbReference type="Proteomes" id="UP000238362"/>
    </source>
</evidence>
<keyword evidence="1" id="KW-0547">Nucleotide-binding</keyword>
<dbReference type="Gene3D" id="3.40.50.10810">
    <property type="entry name" value="Tandem AAA-ATPase domain"/>
    <property type="match status" value="1"/>
</dbReference>
<dbReference type="InterPro" id="IPR001650">
    <property type="entry name" value="Helicase_C-like"/>
</dbReference>
<feature type="domain" description="Helicase C-terminal" evidence="7">
    <location>
        <begin position="509"/>
        <end position="663"/>
    </location>
</feature>
<dbReference type="Pfam" id="PF00271">
    <property type="entry name" value="Helicase_C"/>
    <property type="match status" value="1"/>
</dbReference>
<keyword evidence="4" id="KW-0067">ATP-binding</keyword>
<evidence type="ECO:0000256" key="5">
    <source>
        <dbReference type="SAM" id="MobiDB-lite"/>
    </source>
</evidence>
<dbReference type="CDD" id="cd18793">
    <property type="entry name" value="SF2_C_SNF"/>
    <property type="match status" value="1"/>
</dbReference>
<protein>
    <submittedName>
        <fullName evidence="8">SNF2 domain-containing protein</fullName>
    </submittedName>
</protein>
<keyword evidence="9" id="KW-1185">Reference proteome</keyword>
<feature type="region of interest" description="Disordered" evidence="5">
    <location>
        <begin position="446"/>
        <end position="466"/>
    </location>
</feature>
<dbReference type="SUPFAM" id="SSF52540">
    <property type="entry name" value="P-loop containing nucleoside triphosphate hydrolases"/>
    <property type="match status" value="2"/>
</dbReference>
<evidence type="ECO:0000256" key="4">
    <source>
        <dbReference type="ARBA" id="ARBA00022840"/>
    </source>
</evidence>
<comment type="caution">
    <text evidence="8">The sequence shown here is derived from an EMBL/GenBank/DDBJ whole genome shotgun (WGS) entry which is preliminary data.</text>
</comment>
<dbReference type="Pfam" id="PF00176">
    <property type="entry name" value="SNF2-rel_dom"/>
    <property type="match status" value="1"/>
</dbReference>
<dbReference type="GO" id="GO:0016787">
    <property type="term" value="F:hydrolase activity"/>
    <property type="evidence" value="ECO:0007669"/>
    <property type="project" value="UniProtKB-KW"/>
</dbReference>
<dbReference type="InterPro" id="IPR000330">
    <property type="entry name" value="SNF2_N"/>
</dbReference>
<dbReference type="Gene3D" id="3.40.50.300">
    <property type="entry name" value="P-loop containing nucleotide triphosphate hydrolases"/>
    <property type="match status" value="1"/>
</dbReference>
<dbReference type="InterPro" id="IPR014001">
    <property type="entry name" value="Helicase_ATP-bd"/>
</dbReference>
<dbReference type="PROSITE" id="PS51192">
    <property type="entry name" value="HELICASE_ATP_BIND_1"/>
    <property type="match status" value="1"/>
</dbReference>
<keyword evidence="3" id="KW-0347">Helicase</keyword>
<evidence type="ECO:0000259" key="7">
    <source>
        <dbReference type="PROSITE" id="PS51194"/>
    </source>
</evidence>
<dbReference type="GO" id="GO:0004386">
    <property type="term" value="F:helicase activity"/>
    <property type="evidence" value="ECO:0007669"/>
    <property type="project" value="UniProtKB-KW"/>
</dbReference>
<evidence type="ECO:0000256" key="1">
    <source>
        <dbReference type="ARBA" id="ARBA00022741"/>
    </source>
</evidence>
<evidence type="ECO:0000313" key="8">
    <source>
        <dbReference type="EMBL" id="PRX50869.1"/>
    </source>
</evidence>
<dbReference type="Proteomes" id="UP000238362">
    <property type="component" value="Unassembled WGS sequence"/>
</dbReference>
<dbReference type="SMART" id="SM00487">
    <property type="entry name" value="DEXDc"/>
    <property type="match status" value="1"/>
</dbReference>
<evidence type="ECO:0000256" key="3">
    <source>
        <dbReference type="ARBA" id="ARBA00022806"/>
    </source>
</evidence>
<gene>
    <name evidence="8" type="ORF">B0I33_10120</name>
</gene>
<dbReference type="InterPro" id="IPR038718">
    <property type="entry name" value="SNF2-like_sf"/>
</dbReference>
<name>A0A2T0M2D9_9PSEU</name>
<dbReference type="InterPro" id="IPR049730">
    <property type="entry name" value="SNF2/RAD54-like_C"/>
</dbReference>
<accession>A0A2T0M2D9</accession>
<dbReference type="CDD" id="cd18011">
    <property type="entry name" value="DEXDc_RapA"/>
    <property type="match status" value="1"/>
</dbReference>
<dbReference type="InterPro" id="IPR057342">
    <property type="entry name" value="DEXDc_RapA"/>
</dbReference>
<dbReference type="InterPro" id="IPR027417">
    <property type="entry name" value="P-loop_NTPase"/>
</dbReference>
<evidence type="ECO:0000256" key="2">
    <source>
        <dbReference type="ARBA" id="ARBA00022801"/>
    </source>
</evidence>
<keyword evidence="2" id="KW-0378">Hydrolase</keyword>
<dbReference type="PROSITE" id="PS51194">
    <property type="entry name" value="HELICASE_CTER"/>
    <property type="match status" value="1"/>
</dbReference>
<dbReference type="GO" id="GO:0005524">
    <property type="term" value="F:ATP binding"/>
    <property type="evidence" value="ECO:0007669"/>
    <property type="project" value="UniProtKB-KW"/>
</dbReference>
<organism evidence="8 9">
    <name type="scientific">Prauserella shujinwangii</name>
    <dbReference type="NCBI Taxonomy" id="1453103"/>
    <lineage>
        <taxon>Bacteria</taxon>
        <taxon>Bacillati</taxon>
        <taxon>Actinomycetota</taxon>
        <taxon>Actinomycetes</taxon>
        <taxon>Pseudonocardiales</taxon>
        <taxon>Pseudonocardiaceae</taxon>
        <taxon>Prauserella</taxon>
    </lineage>
</organism>
<dbReference type="AlphaFoldDB" id="A0A2T0M2D9"/>
<proteinExistence type="predicted"/>
<dbReference type="PANTHER" id="PTHR10799">
    <property type="entry name" value="SNF2/RAD54 HELICASE FAMILY"/>
    <property type="match status" value="1"/>
</dbReference>
<reference evidence="8 9" key="1">
    <citation type="submission" date="2018-03" db="EMBL/GenBank/DDBJ databases">
        <title>Genomic Encyclopedia of Type Strains, Phase III (KMG-III): the genomes of soil and plant-associated and newly described type strains.</title>
        <authorList>
            <person name="Whitman W."/>
        </authorList>
    </citation>
    <scope>NUCLEOTIDE SEQUENCE [LARGE SCALE GENOMIC DNA]</scope>
    <source>
        <strain evidence="8 9">CGMCC 4.7125</strain>
    </source>
</reference>
<dbReference type="EMBL" id="PVNH01000001">
    <property type="protein sequence ID" value="PRX50869.1"/>
    <property type="molecule type" value="Genomic_DNA"/>
</dbReference>
<sequence>MDVGTRVRRRGSESAGVVVGTHRGGLVEAAFPEGVSTIHRSELLPLEPDPAERLRQSDVGSPERFRLRLHALFLKHAYKYDPISALSSARIEPELHQVFVAHRVTSKLAPRMILADEVGLGKTIEAGLILKELRARGLVDRVLVCVPASLQLQWQRELESKFNERFEIIDGAAAKHFGRGGKNPFQAQPNVICSHSFAIRDPRAEQITEVPWDLVIFDEAHRVRRNLRGGKTESTKLYELAEQLKESSHGMLLLTATPMQLSPFELWSSIELVEPGLYPSYERYRTKGHLLPALNEVMRCVQGWGALNPQDKAAFRRSEAARTLRSLIDVSPDLAELEDPERRDRLRRELIEAHPLTQVLIRNRKVNIGGFTRRIAYRLPVTLSPAEQDVQERVSGYLRDGYRLALRVKNQPLGFLMVTYHKMLASSSHAIRGSLQRRLTMLEDLRERRATPPTWSSSREQDLRDTDTLSDAVDELGGVVDPESLDHEIAQLTELVALLGQLRDSKARGLLSLLAKTAEREPGAKVLVFTQFIETQRFLQQALQANGFPAEIFNGRMALDEKERAVDAFRHGAQVLISTESGGEGRNFQFAHILVNYDLPWNPMRVEQRIGRLDRIGQRRDVLIYNLASEGTVEDRVLELLEERIGLFETSVGSLDPILGRVERDIEQIVMTAHDLSAELKDYGAKDLSQRLAEAQEKESALADFVLDEASLRHDEAKRLLADADPYARAQDLEQLAADILDHYGGALTRTDEGEVAITVSPGLAAKIRAADRVSVGVFDPKDALRLEHRPFFAFGHRLIDALVELPINDHPVTASVQRRDDVTEPQLELTYELVTTRPINQGVLIRHVVTADLRVSSAPVKSPPPVGAVVIDAEIPTWVSAALDASRETIRGEFAGWRADMAERDAAVRAQRLEREKRVHDDAVQRMSLRITEFRERVSDLQRRGSAQQRRIIPAVRGQIERTKERIAEREAVHETRMREIETQESSSDFKLLAASLVVPS</sequence>
<dbReference type="SMART" id="SM00490">
    <property type="entry name" value="HELICc"/>
    <property type="match status" value="1"/>
</dbReference>
<evidence type="ECO:0000259" key="6">
    <source>
        <dbReference type="PROSITE" id="PS51192"/>
    </source>
</evidence>
<feature type="domain" description="Helicase ATP-binding" evidence="6">
    <location>
        <begin position="103"/>
        <end position="276"/>
    </location>
</feature>